<keyword evidence="17" id="KW-1185">Reference proteome</keyword>
<feature type="transmembrane region" description="Helical" evidence="14">
    <location>
        <begin position="65"/>
        <end position="89"/>
    </location>
</feature>
<evidence type="ECO:0000256" key="11">
    <source>
        <dbReference type="ARBA" id="ARBA00023180"/>
    </source>
</evidence>
<feature type="domain" description="G-protein coupled receptors family 1 profile" evidence="15">
    <location>
        <begin position="383"/>
        <end position="631"/>
    </location>
</feature>
<keyword evidence="11" id="KW-0325">Glycoprotein</keyword>
<evidence type="ECO:0000256" key="1">
    <source>
        <dbReference type="ARBA" id="ARBA00004651"/>
    </source>
</evidence>
<feature type="transmembrane region" description="Helical" evidence="14">
    <location>
        <begin position="367"/>
        <end position="390"/>
    </location>
</feature>
<keyword evidence="6 14" id="KW-1133">Transmembrane helix</keyword>
<evidence type="ECO:0000256" key="12">
    <source>
        <dbReference type="ARBA" id="ARBA00023224"/>
    </source>
</evidence>
<organism evidence="16 17">
    <name type="scientific">Myodes glareolus</name>
    <name type="common">Bank vole</name>
    <name type="synonym">Clethrionomys glareolus</name>
    <dbReference type="NCBI Taxonomy" id="447135"/>
    <lineage>
        <taxon>Eukaryota</taxon>
        <taxon>Metazoa</taxon>
        <taxon>Chordata</taxon>
        <taxon>Craniata</taxon>
        <taxon>Vertebrata</taxon>
        <taxon>Euteleostomi</taxon>
        <taxon>Mammalia</taxon>
        <taxon>Eutheria</taxon>
        <taxon>Euarchontoglires</taxon>
        <taxon>Glires</taxon>
        <taxon>Rodentia</taxon>
        <taxon>Myomorpha</taxon>
        <taxon>Muroidea</taxon>
        <taxon>Cricetidae</taxon>
        <taxon>Arvicolinae</taxon>
        <taxon>Myodes</taxon>
    </lineage>
</organism>
<gene>
    <name evidence="16" type="ORF">U0070_021141</name>
</gene>
<dbReference type="EMBL" id="JBBHLL010000516">
    <property type="protein sequence ID" value="KAK7801196.1"/>
    <property type="molecule type" value="Genomic_DNA"/>
</dbReference>
<dbReference type="InterPro" id="IPR000725">
    <property type="entry name" value="Olfact_rcpt"/>
</dbReference>
<protein>
    <recommendedName>
        <fullName evidence="15">G-protein coupled receptors family 1 profile domain-containing protein</fullName>
    </recommendedName>
</protein>
<keyword evidence="5" id="KW-0552">Olfaction</keyword>
<dbReference type="SMART" id="SM01381">
    <property type="entry name" value="7TM_GPCR_Srsx"/>
    <property type="match status" value="1"/>
</dbReference>
<evidence type="ECO:0000256" key="3">
    <source>
        <dbReference type="ARBA" id="ARBA00022606"/>
    </source>
</evidence>
<dbReference type="PRINTS" id="PR00237">
    <property type="entry name" value="GPCRRHODOPSN"/>
</dbReference>
<evidence type="ECO:0000313" key="16">
    <source>
        <dbReference type="EMBL" id="KAK7801196.1"/>
    </source>
</evidence>
<evidence type="ECO:0000256" key="2">
    <source>
        <dbReference type="ARBA" id="ARBA00022475"/>
    </source>
</evidence>
<feature type="transmembrane region" description="Helical" evidence="14">
    <location>
        <begin position="579"/>
        <end position="602"/>
    </location>
</feature>
<evidence type="ECO:0000256" key="5">
    <source>
        <dbReference type="ARBA" id="ARBA00022725"/>
    </source>
</evidence>
<feature type="transmembrane region" description="Helical" evidence="14">
    <location>
        <begin position="474"/>
        <end position="499"/>
    </location>
</feature>
<dbReference type="Proteomes" id="UP001488838">
    <property type="component" value="Unassembled WGS sequence"/>
</dbReference>
<feature type="transmembrane region" description="Helical" evidence="14">
    <location>
        <begin position="271"/>
        <end position="288"/>
    </location>
</feature>
<evidence type="ECO:0000256" key="13">
    <source>
        <dbReference type="RuleBase" id="RU000688"/>
    </source>
</evidence>
<comment type="similarity">
    <text evidence="13">Belongs to the G-protein coupled receptor 1 family.</text>
</comment>
<dbReference type="PRINTS" id="PR00245">
    <property type="entry name" value="OLFACTORYR"/>
</dbReference>
<dbReference type="PANTHER" id="PTHR24242">
    <property type="entry name" value="G-PROTEIN COUPLED RECEPTOR"/>
    <property type="match status" value="1"/>
</dbReference>
<evidence type="ECO:0000256" key="6">
    <source>
        <dbReference type="ARBA" id="ARBA00022989"/>
    </source>
</evidence>
<evidence type="ECO:0000256" key="9">
    <source>
        <dbReference type="ARBA" id="ARBA00023157"/>
    </source>
</evidence>
<keyword evidence="9" id="KW-1015">Disulfide bond</keyword>
<dbReference type="AlphaFoldDB" id="A0AAW0HIF8"/>
<dbReference type="SUPFAM" id="SSF81321">
    <property type="entry name" value="Family A G protein-coupled receptor-like"/>
    <property type="match status" value="2"/>
</dbReference>
<feature type="transmembrane region" description="Helical" evidence="14">
    <location>
        <begin position="180"/>
        <end position="204"/>
    </location>
</feature>
<keyword evidence="4 13" id="KW-0812">Transmembrane</keyword>
<evidence type="ECO:0000313" key="17">
    <source>
        <dbReference type="Proteomes" id="UP001488838"/>
    </source>
</evidence>
<feature type="non-terminal residue" evidence="16">
    <location>
        <position position="1"/>
    </location>
</feature>
<comment type="caution">
    <text evidence="16">The sequence shown here is derived from an EMBL/GenBank/DDBJ whole genome shotgun (WGS) entry which is preliminary data.</text>
</comment>
<name>A0AAW0HIF8_MYOGA</name>
<dbReference type="GO" id="GO:0004984">
    <property type="term" value="F:olfactory receptor activity"/>
    <property type="evidence" value="ECO:0007669"/>
    <property type="project" value="InterPro"/>
</dbReference>
<keyword evidence="7 13" id="KW-0297">G-protein coupled receptor</keyword>
<keyword evidence="12 13" id="KW-0807">Transducer</keyword>
<dbReference type="InterPro" id="IPR000276">
    <property type="entry name" value="GPCR_Rhodpsn"/>
</dbReference>
<dbReference type="FunFam" id="1.20.1070.10:FF:000001">
    <property type="entry name" value="Olfactory receptor"/>
    <property type="match status" value="1"/>
</dbReference>
<dbReference type="PROSITE" id="PS00237">
    <property type="entry name" value="G_PROTEIN_RECEP_F1_1"/>
    <property type="match status" value="1"/>
</dbReference>
<keyword evidence="3" id="KW-0716">Sensory transduction</keyword>
<evidence type="ECO:0000256" key="4">
    <source>
        <dbReference type="ARBA" id="ARBA00022692"/>
    </source>
</evidence>
<feature type="transmembrane region" description="Helical" evidence="14">
    <location>
        <begin position="614"/>
        <end position="633"/>
    </location>
</feature>
<dbReference type="GO" id="GO:0004930">
    <property type="term" value="F:G protein-coupled receptor activity"/>
    <property type="evidence" value="ECO:0007669"/>
    <property type="project" value="UniProtKB-KW"/>
</dbReference>
<keyword evidence="10 13" id="KW-0675">Receptor</keyword>
<reference evidence="16 17" key="1">
    <citation type="journal article" date="2023" name="bioRxiv">
        <title>Conserved and derived expression patterns and positive selection on dental genes reveal complex evolutionary context of ever-growing rodent molars.</title>
        <authorList>
            <person name="Calamari Z.T."/>
            <person name="Song A."/>
            <person name="Cohen E."/>
            <person name="Akter M."/>
            <person name="Roy R.D."/>
            <person name="Hallikas O."/>
            <person name="Christensen M.M."/>
            <person name="Li P."/>
            <person name="Marangoni P."/>
            <person name="Jernvall J."/>
            <person name="Klein O.D."/>
        </authorList>
    </citation>
    <scope>NUCLEOTIDE SEQUENCE [LARGE SCALE GENOMIC DNA]</scope>
    <source>
        <strain evidence="16">V071</strain>
    </source>
</reference>
<dbReference type="Gene3D" id="1.20.1070.10">
    <property type="entry name" value="Rhodopsin 7-helix transmembrane proteins"/>
    <property type="match status" value="2"/>
</dbReference>
<feature type="transmembrane region" description="Helical" evidence="14">
    <location>
        <begin position="444"/>
        <end position="462"/>
    </location>
</feature>
<proteinExistence type="inferred from homology"/>
<evidence type="ECO:0000259" key="15">
    <source>
        <dbReference type="PROSITE" id="PS50262"/>
    </source>
</evidence>
<evidence type="ECO:0000256" key="7">
    <source>
        <dbReference type="ARBA" id="ARBA00023040"/>
    </source>
</evidence>
<sequence length="657" mass="74815">LINAKNMDKKNQTKVIEFYFSDFPQFEDGGLLFLILLLCIYMFIVVGNSMIFLAVQLDVRLHNPMYSFISIFSFLEICYTTVTIPRMLYNIVSREKTISFIGCLLQIRLGPHNNGHRQICCHLYPLRYAIIITPRLLCGYLPCPSVAPIISTSSSVILEPVLLLACTDTSMILVEDVIHAISILTCASIITLSYLRIITVFHLVRAAEGVLHMYRPHHHIPAVFRQCALMYLRFSVSFQPILENHRTNIIFKVLRIPSAAGKKAFPTVSPTALWFCLLWCILFMYVWLKKSYSLDYDRNLAGVYSVVTHFLSPFIYSLQPQGIQDALKRQLMRTGCCDDGCRMVKDRRGFNFVIVKCIIDRIEDGGLLFFILLLCIYMFIVVGNSMIFLAVQLDVRLHNPMYIFISIFSFLEICYTTVTIPRMLYSIVSKDKIISFVGCLLQMYFFHSFGVTEGLVLTIMAIDRYVAICNPLRYAIIITPRLCTQLCTGSFILGFLMLLPEIVWISTLPFCGPNHIHQLFCDLEPVLLLACTDTSMILVEDVIHAISILTCASLITLSYLRIITVILRFPSGESQQKAFSTCTAHITIFLLFSVSASVMYLRFSATFQPLLEKIIALMFAVLAPFFNPIIYSLRNKDMKDAIQKVFCSEKPFIVSGT</sequence>
<evidence type="ECO:0000256" key="8">
    <source>
        <dbReference type="ARBA" id="ARBA00023136"/>
    </source>
</evidence>
<dbReference type="PROSITE" id="PS50262">
    <property type="entry name" value="G_PROTEIN_RECEP_F1_2"/>
    <property type="match status" value="1"/>
</dbReference>
<feature type="transmembrane region" description="Helical" evidence="14">
    <location>
        <begin position="402"/>
        <end position="424"/>
    </location>
</feature>
<dbReference type="GO" id="GO:0005886">
    <property type="term" value="C:plasma membrane"/>
    <property type="evidence" value="ECO:0007669"/>
    <property type="project" value="UniProtKB-SubCell"/>
</dbReference>
<evidence type="ECO:0000256" key="10">
    <source>
        <dbReference type="ARBA" id="ARBA00023170"/>
    </source>
</evidence>
<dbReference type="Pfam" id="PF13853">
    <property type="entry name" value="7tm_4"/>
    <property type="match status" value="2"/>
</dbReference>
<dbReference type="InterPro" id="IPR050939">
    <property type="entry name" value="Olfactory_GPCR1"/>
</dbReference>
<dbReference type="InterPro" id="IPR017452">
    <property type="entry name" value="GPCR_Rhodpsn_7TM"/>
</dbReference>
<keyword evidence="2" id="KW-1003">Cell membrane</keyword>
<feature type="transmembrane region" description="Helical" evidence="14">
    <location>
        <begin position="31"/>
        <end position="53"/>
    </location>
</feature>
<dbReference type="PANTHER" id="PTHR24242:SF402">
    <property type="entry name" value="OLFACTORY RECEPTOR"/>
    <property type="match status" value="1"/>
</dbReference>
<accession>A0AAW0HIF8</accession>
<keyword evidence="8 14" id="KW-0472">Membrane</keyword>
<comment type="subcellular location">
    <subcellularLocation>
        <location evidence="1">Cell membrane</location>
        <topology evidence="1">Multi-pass membrane protein</topology>
    </subcellularLocation>
</comment>
<evidence type="ECO:0000256" key="14">
    <source>
        <dbReference type="SAM" id="Phobius"/>
    </source>
</evidence>
<feature type="transmembrane region" description="Helical" evidence="14">
    <location>
        <begin position="542"/>
        <end position="567"/>
    </location>
</feature>